<dbReference type="PANTHER" id="PTHR45348">
    <property type="entry name" value="HYPOTHETICAL OXIDOREDUCTASE (EUROFUNG)"/>
    <property type="match status" value="1"/>
</dbReference>
<evidence type="ECO:0000313" key="2">
    <source>
        <dbReference type="EMBL" id="RDX46251.1"/>
    </source>
</evidence>
<dbReference type="AlphaFoldDB" id="A0A371D142"/>
<gene>
    <name evidence="2" type="ORF">OH76DRAFT_1407159</name>
</gene>
<dbReference type="InterPro" id="IPR011032">
    <property type="entry name" value="GroES-like_sf"/>
</dbReference>
<dbReference type="STRING" id="139420.A0A371D142"/>
<dbReference type="InterPro" id="IPR013149">
    <property type="entry name" value="ADH-like_C"/>
</dbReference>
<proteinExistence type="predicted"/>
<dbReference type="Gene3D" id="3.90.180.10">
    <property type="entry name" value="Medium-chain alcohol dehydrogenases, catalytic domain"/>
    <property type="match status" value="1"/>
</dbReference>
<dbReference type="Gene3D" id="3.40.50.720">
    <property type="entry name" value="NAD(P)-binding Rossmann-like Domain"/>
    <property type="match status" value="1"/>
</dbReference>
<evidence type="ECO:0000313" key="3">
    <source>
        <dbReference type="Proteomes" id="UP000256964"/>
    </source>
</evidence>
<keyword evidence="3" id="KW-1185">Reference proteome</keyword>
<feature type="domain" description="Enoyl reductase (ER)" evidence="1">
    <location>
        <begin position="16"/>
        <end position="346"/>
    </location>
</feature>
<dbReference type="SMART" id="SM00829">
    <property type="entry name" value="PKS_ER"/>
    <property type="match status" value="1"/>
</dbReference>
<dbReference type="SUPFAM" id="SSF51735">
    <property type="entry name" value="NAD(P)-binding Rossmann-fold domains"/>
    <property type="match status" value="1"/>
</dbReference>
<dbReference type="SUPFAM" id="SSF50129">
    <property type="entry name" value="GroES-like"/>
    <property type="match status" value="1"/>
</dbReference>
<reference evidence="2 3" key="1">
    <citation type="journal article" date="2018" name="Biotechnol. Biofuels">
        <title>Integrative visual omics of the white-rot fungus Polyporus brumalis exposes the biotechnological potential of its oxidative enzymes for delignifying raw plant biomass.</title>
        <authorList>
            <person name="Miyauchi S."/>
            <person name="Rancon A."/>
            <person name="Drula E."/>
            <person name="Hage H."/>
            <person name="Chaduli D."/>
            <person name="Favel A."/>
            <person name="Grisel S."/>
            <person name="Henrissat B."/>
            <person name="Herpoel-Gimbert I."/>
            <person name="Ruiz-Duenas F.J."/>
            <person name="Chevret D."/>
            <person name="Hainaut M."/>
            <person name="Lin J."/>
            <person name="Wang M."/>
            <person name="Pangilinan J."/>
            <person name="Lipzen A."/>
            <person name="Lesage-Meessen L."/>
            <person name="Navarro D."/>
            <person name="Riley R."/>
            <person name="Grigoriev I.V."/>
            <person name="Zhou S."/>
            <person name="Raouche S."/>
            <person name="Rosso M.N."/>
        </authorList>
    </citation>
    <scope>NUCLEOTIDE SEQUENCE [LARGE SCALE GENOMIC DNA]</scope>
    <source>
        <strain evidence="2 3">BRFM 1820</strain>
    </source>
</reference>
<dbReference type="GO" id="GO:0016651">
    <property type="term" value="F:oxidoreductase activity, acting on NAD(P)H"/>
    <property type="evidence" value="ECO:0007669"/>
    <property type="project" value="InterPro"/>
</dbReference>
<evidence type="ECO:0000259" key="1">
    <source>
        <dbReference type="SMART" id="SM00829"/>
    </source>
</evidence>
<dbReference type="EMBL" id="KZ857429">
    <property type="protein sequence ID" value="RDX46251.1"/>
    <property type="molecule type" value="Genomic_DNA"/>
</dbReference>
<sequence length="353" mass="37458">MSLPKQHKVLYLLSKGGALAVQTVDVPSPGPDDVVLRVEAAALNPLDWKIQDAGLFTAAFPTILGWDAAGVVVAVGSKVDRLKVGDRVLVEAHVAESTRTFQQYVATPADFVAKIPDSLSFDEAATLPVSVTTALAGLYNPHEASKSVHLTPPWAQGGSGKYAGKPAVVLGGASAVGQAVIQFLKLSGFFPIITTASLRNTEFVQSFGATHVVDRTLPRAELVQTIQKIAGGPIDLVYDAISVPETKDLGYEIVSPGGSLIILIPEHVDDHKFPSTKDVRVMEAFGEFSVPENREFGAEATVEIEKLLQDGVINPGIPEVLEGGLHAVQEGLDRIKADKVSGKKLVVHPQETL</sequence>
<dbReference type="Pfam" id="PF00107">
    <property type="entry name" value="ADH_zinc_N"/>
    <property type="match status" value="1"/>
</dbReference>
<dbReference type="CDD" id="cd08249">
    <property type="entry name" value="enoyl_reductase_like"/>
    <property type="match status" value="1"/>
</dbReference>
<accession>A0A371D142</accession>
<dbReference type="InterPro" id="IPR036291">
    <property type="entry name" value="NAD(P)-bd_dom_sf"/>
</dbReference>
<dbReference type="InterPro" id="IPR020843">
    <property type="entry name" value="ER"/>
</dbReference>
<dbReference type="InterPro" id="IPR047122">
    <property type="entry name" value="Trans-enoyl_RdTase-like"/>
</dbReference>
<dbReference type="Proteomes" id="UP000256964">
    <property type="component" value="Unassembled WGS sequence"/>
</dbReference>
<dbReference type="InterPro" id="IPR013154">
    <property type="entry name" value="ADH-like_N"/>
</dbReference>
<protein>
    <submittedName>
        <fullName evidence="2">GroES-like protein</fullName>
    </submittedName>
</protein>
<name>A0A371D142_9APHY</name>
<dbReference type="Pfam" id="PF08240">
    <property type="entry name" value="ADH_N"/>
    <property type="match status" value="1"/>
</dbReference>
<dbReference type="PANTHER" id="PTHR45348:SF2">
    <property type="entry name" value="ZINC-TYPE ALCOHOL DEHYDROGENASE-LIKE PROTEIN C2E1P3.01"/>
    <property type="match status" value="1"/>
</dbReference>
<dbReference type="OrthoDB" id="3233595at2759"/>
<organism evidence="2 3">
    <name type="scientific">Lentinus brumalis</name>
    <dbReference type="NCBI Taxonomy" id="2498619"/>
    <lineage>
        <taxon>Eukaryota</taxon>
        <taxon>Fungi</taxon>
        <taxon>Dikarya</taxon>
        <taxon>Basidiomycota</taxon>
        <taxon>Agaricomycotina</taxon>
        <taxon>Agaricomycetes</taxon>
        <taxon>Polyporales</taxon>
        <taxon>Polyporaceae</taxon>
        <taxon>Lentinus</taxon>
    </lineage>
</organism>